<proteinExistence type="predicted"/>
<dbReference type="Proteomes" id="UP001500751">
    <property type="component" value="Unassembled WGS sequence"/>
</dbReference>
<sequence>MADQLQANSASLDEFGTRLEVAGNEFAVATNGHAAFPPEHPTDYPPINEGLWEFRDLSDRSLVVVDSYFTALAKMCRVSAVIARELDANLAKLVPNPAP</sequence>
<dbReference type="RefSeq" id="WP_344667548.1">
    <property type="nucleotide sequence ID" value="NZ_BAAAQN010000026.1"/>
</dbReference>
<comment type="caution">
    <text evidence="1">The sequence shown here is derived from an EMBL/GenBank/DDBJ whole genome shotgun (WGS) entry which is preliminary data.</text>
</comment>
<reference evidence="2" key="1">
    <citation type="journal article" date="2019" name="Int. J. Syst. Evol. Microbiol.">
        <title>The Global Catalogue of Microorganisms (GCM) 10K type strain sequencing project: providing services to taxonomists for standard genome sequencing and annotation.</title>
        <authorList>
            <consortium name="The Broad Institute Genomics Platform"/>
            <consortium name="The Broad Institute Genome Sequencing Center for Infectious Disease"/>
            <person name="Wu L."/>
            <person name="Ma J."/>
        </authorList>
    </citation>
    <scope>NUCLEOTIDE SEQUENCE [LARGE SCALE GENOMIC DNA]</scope>
    <source>
        <strain evidence="2">JCM 16014</strain>
    </source>
</reference>
<dbReference type="EMBL" id="BAAAQN010000026">
    <property type="protein sequence ID" value="GAA2038105.1"/>
    <property type="molecule type" value="Genomic_DNA"/>
</dbReference>
<evidence type="ECO:0000313" key="1">
    <source>
        <dbReference type="EMBL" id="GAA2038105.1"/>
    </source>
</evidence>
<gene>
    <name evidence="1" type="ORF">GCM10009839_44410</name>
</gene>
<name>A0ABP5G188_9ACTN</name>
<evidence type="ECO:0000313" key="2">
    <source>
        <dbReference type="Proteomes" id="UP001500751"/>
    </source>
</evidence>
<accession>A0ABP5G188</accession>
<keyword evidence="2" id="KW-1185">Reference proteome</keyword>
<organism evidence="1 2">
    <name type="scientific">Catenulispora yoronensis</name>
    <dbReference type="NCBI Taxonomy" id="450799"/>
    <lineage>
        <taxon>Bacteria</taxon>
        <taxon>Bacillati</taxon>
        <taxon>Actinomycetota</taxon>
        <taxon>Actinomycetes</taxon>
        <taxon>Catenulisporales</taxon>
        <taxon>Catenulisporaceae</taxon>
        <taxon>Catenulispora</taxon>
    </lineage>
</organism>
<protein>
    <submittedName>
        <fullName evidence="1">Uncharacterized protein</fullName>
    </submittedName>
</protein>